<keyword evidence="5" id="KW-0547">Nucleotide-binding</keyword>
<comment type="similarity">
    <text evidence="3">Belongs to the dihydroxyacetone kinase (DAK) family.</text>
</comment>
<feature type="non-terminal residue" evidence="15">
    <location>
        <position position="1"/>
    </location>
</feature>
<accession>A0A2V5IH00</accession>
<dbReference type="GO" id="GO:0005524">
    <property type="term" value="F:ATP binding"/>
    <property type="evidence" value="ECO:0007669"/>
    <property type="project" value="UniProtKB-KW"/>
</dbReference>
<comment type="function">
    <text evidence="1">Catalyzes both the phosphorylation of dihydroxyacetone and of glyceraldehyde.</text>
</comment>
<dbReference type="Proteomes" id="UP000249829">
    <property type="component" value="Unassembled WGS sequence"/>
</dbReference>
<feature type="binding site" evidence="12">
    <location>
        <begin position="14"/>
        <end position="17"/>
    </location>
    <ligand>
        <name>substrate</name>
    </ligand>
</feature>
<feature type="binding site" evidence="12">
    <location>
        <position position="65"/>
    </location>
    <ligand>
        <name>substrate</name>
    </ligand>
</feature>
<evidence type="ECO:0000256" key="8">
    <source>
        <dbReference type="ARBA" id="ARBA00022840"/>
    </source>
</evidence>
<dbReference type="GO" id="GO:0004371">
    <property type="term" value="F:glycerone kinase activity"/>
    <property type="evidence" value="ECO:0007669"/>
    <property type="project" value="UniProtKB-EC"/>
</dbReference>
<dbReference type="PANTHER" id="PTHR28629:SF1">
    <property type="entry name" value="YALI0F01606P"/>
    <property type="match status" value="1"/>
</dbReference>
<protein>
    <submittedName>
        <fullName evidence="15">Dak1-domain-containing protein</fullName>
    </submittedName>
</protein>
<sequence length="555" mass="58319">HNHDQCVSVISGGGAGHEPAHVMFVGSGMLAAAVSGNIFASPDVQQVFKCGQAVQGSAGTILIIKNYTGDVFHFHQAAEKLRSRLGMRIEVVVVADDVAVGRKKGGKVGRRGLAGSVLMHKILGAMSAAQQPLQRCLDMARAVNEGLATMAVSLDYVRIPGTACDAAEPAILRNDIELGMGIHNEPGVERITGPQPDIITIVDRMLAYLLDTEDTDRAFVNFDGAEHVVLMINNLGALSVLELSAITFHVSKRLGIRGITPARTYSGTYMSSLNGPGFSITLLRATPEMLIYLDAPTSALGWLPSPPPLLLESMVASRLPSPLHSPPVDTLSAQDELGIDVDLLRSVVLSACASAMAVEPEITRFDTIVGDGDCGITLRRGCQAVQKALGIPASGGDQSTAFQWLLRIAHAVEESMDGTSGAIYGLFFDGLASSVRAMQGTETMTVEQWTTAAQDALKAVQRVTPARSGDRTLMDALEPFVEALSAGSGGLEAAVKAAVRGAEKTKGMRPAFGRAVYVNEVGWEVVPDPGAMGVVALVQGLAKGVAAVHAQRSLL</sequence>
<evidence type="ECO:0000259" key="13">
    <source>
        <dbReference type="PROSITE" id="PS51480"/>
    </source>
</evidence>
<dbReference type="FunFam" id="3.40.50.10440:FF:000001">
    <property type="entry name" value="Dihydroxyacetone kinase, DhaK subunit"/>
    <property type="match status" value="1"/>
</dbReference>
<organism evidence="15 16">
    <name type="scientific">Aspergillus violaceofuscus (strain CBS 115571)</name>
    <dbReference type="NCBI Taxonomy" id="1450538"/>
    <lineage>
        <taxon>Eukaryota</taxon>
        <taxon>Fungi</taxon>
        <taxon>Dikarya</taxon>
        <taxon>Ascomycota</taxon>
        <taxon>Pezizomycotina</taxon>
        <taxon>Eurotiomycetes</taxon>
        <taxon>Eurotiomycetidae</taxon>
        <taxon>Eurotiales</taxon>
        <taxon>Aspergillaceae</taxon>
        <taxon>Aspergillus</taxon>
    </lineage>
</organism>
<evidence type="ECO:0000259" key="14">
    <source>
        <dbReference type="PROSITE" id="PS51481"/>
    </source>
</evidence>
<evidence type="ECO:0000313" key="15">
    <source>
        <dbReference type="EMBL" id="PYI23197.1"/>
    </source>
</evidence>
<dbReference type="NCBIfam" id="TIGR02361">
    <property type="entry name" value="dak_ATP"/>
    <property type="match status" value="1"/>
</dbReference>
<dbReference type="EMBL" id="KZ825107">
    <property type="protein sequence ID" value="PYI23197.1"/>
    <property type="molecule type" value="Genomic_DNA"/>
</dbReference>
<feature type="domain" description="DhaK" evidence="14">
    <location>
        <begin position="1"/>
        <end position="302"/>
    </location>
</feature>
<dbReference type="InterPro" id="IPR004006">
    <property type="entry name" value="DhaK_dom"/>
</dbReference>
<proteinExistence type="inferred from homology"/>
<evidence type="ECO:0000256" key="7">
    <source>
        <dbReference type="ARBA" id="ARBA00022798"/>
    </source>
</evidence>
<reference evidence="15 16" key="1">
    <citation type="submission" date="2018-02" db="EMBL/GenBank/DDBJ databases">
        <title>The genomes of Aspergillus section Nigri reveals drivers in fungal speciation.</title>
        <authorList>
            <consortium name="DOE Joint Genome Institute"/>
            <person name="Vesth T.C."/>
            <person name="Nybo J."/>
            <person name="Theobald S."/>
            <person name="Brandl J."/>
            <person name="Frisvad J.C."/>
            <person name="Nielsen K.F."/>
            <person name="Lyhne E.K."/>
            <person name="Kogle M.E."/>
            <person name="Kuo A."/>
            <person name="Riley R."/>
            <person name="Clum A."/>
            <person name="Nolan M."/>
            <person name="Lipzen A."/>
            <person name="Salamov A."/>
            <person name="Henrissat B."/>
            <person name="Wiebenga A."/>
            <person name="De vries R.P."/>
            <person name="Grigoriev I.V."/>
            <person name="Mortensen U.H."/>
            <person name="Andersen M.R."/>
            <person name="Baker S.E."/>
        </authorList>
    </citation>
    <scope>NUCLEOTIDE SEQUENCE [LARGE SCALE GENOMIC DNA]</scope>
    <source>
        <strain evidence="15 16">CBS 115571</strain>
    </source>
</reference>
<feature type="active site" description="Tele-hemiaminal-histidine intermediate" evidence="11">
    <location>
        <position position="183"/>
    </location>
</feature>
<dbReference type="AlphaFoldDB" id="A0A2V5IH00"/>
<dbReference type="PROSITE" id="PS51481">
    <property type="entry name" value="DHAK"/>
    <property type="match status" value="1"/>
</dbReference>
<dbReference type="Pfam" id="PF02734">
    <property type="entry name" value="Dak2"/>
    <property type="match status" value="1"/>
</dbReference>
<keyword evidence="16" id="KW-1185">Reference proteome</keyword>
<keyword evidence="7" id="KW-0319">Glycerol metabolism</keyword>
<dbReference type="GO" id="GO:0050354">
    <property type="term" value="F:triokinase activity"/>
    <property type="evidence" value="ECO:0007669"/>
    <property type="project" value="UniProtKB-EC"/>
</dbReference>
<feature type="binding site" evidence="12">
    <location>
        <position position="70"/>
    </location>
    <ligand>
        <name>substrate</name>
    </ligand>
</feature>
<evidence type="ECO:0000256" key="12">
    <source>
        <dbReference type="PIRSR" id="PIRSR612734-2"/>
    </source>
</evidence>
<dbReference type="FunFam" id="3.30.1180.20:FF:000001">
    <property type="entry name" value="Dihydroxyacetone kinase 1"/>
    <property type="match status" value="1"/>
</dbReference>
<gene>
    <name evidence="15" type="ORF">BO99DRAFT_324174</name>
</gene>
<dbReference type="Pfam" id="PF02733">
    <property type="entry name" value="Dak1"/>
    <property type="match status" value="1"/>
</dbReference>
<dbReference type="UniPathway" id="UPA00617">
    <property type="reaction ID" value="UER00669"/>
</dbReference>
<dbReference type="PROSITE" id="PS51480">
    <property type="entry name" value="DHAL"/>
    <property type="match status" value="1"/>
</dbReference>
<evidence type="ECO:0000256" key="2">
    <source>
        <dbReference type="ARBA" id="ARBA00004778"/>
    </source>
</evidence>
<keyword evidence="6" id="KW-0418">Kinase</keyword>
<name>A0A2V5IH00_ASPV1</name>
<comment type="pathway">
    <text evidence="2">Polyol metabolism; glycerol fermentation; glycerone phosphate from glycerol (oxidative route): step 2/2.</text>
</comment>
<keyword evidence="4" id="KW-0808">Transferase</keyword>
<dbReference type="Gene3D" id="3.40.50.10440">
    <property type="entry name" value="Dihydroxyacetone kinase, domain 1"/>
    <property type="match status" value="1"/>
</dbReference>
<evidence type="ECO:0000256" key="6">
    <source>
        <dbReference type="ARBA" id="ARBA00022777"/>
    </source>
</evidence>
<evidence type="ECO:0000256" key="5">
    <source>
        <dbReference type="ARBA" id="ARBA00022741"/>
    </source>
</evidence>
<comment type="catalytic activity">
    <reaction evidence="10">
        <text>dihydroxyacetone + ATP = dihydroxyacetone phosphate + ADP + H(+)</text>
        <dbReference type="Rhea" id="RHEA:15773"/>
        <dbReference type="ChEBI" id="CHEBI:15378"/>
        <dbReference type="ChEBI" id="CHEBI:16016"/>
        <dbReference type="ChEBI" id="CHEBI:30616"/>
        <dbReference type="ChEBI" id="CHEBI:57642"/>
        <dbReference type="ChEBI" id="CHEBI:456216"/>
        <dbReference type="EC" id="2.7.1.29"/>
    </reaction>
</comment>
<dbReference type="InterPro" id="IPR012734">
    <property type="entry name" value="DhaK_ATP"/>
</dbReference>
<dbReference type="PANTHER" id="PTHR28629">
    <property type="entry name" value="TRIOKINASE/FMN CYCLASE"/>
    <property type="match status" value="1"/>
</dbReference>
<dbReference type="Gene3D" id="1.25.40.340">
    <property type="match status" value="1"/>
</dbReference>
<dbReference type="FunFam" id="1.25.40.340:FF:000001">
    <property type="entry name" value="Dihydroxyacetone kinase 1"/>
    <property type="match status" value="1"/>
</dbReference>
<evidence type="ECO:0000256" key="1">
    <source>
        <dbReference type="ARBA" id="ARBA00003264"/>
    </source>
</evidence>
<evidence type="ECO:0000256" key="4">
    <source>
        <dbReference type="ARBA" id="ARBA00022679"/>
    </source>
</evidence>
<dbReference type="GO" id="GO:0005829">
    <property type="term" value="C:cytosol"/>
    <property type="evidence" value="ECO:0007669"/>
    <property type="project" value="TreeGrafter"/>
</dbReference>
<dbReference type="SUPFAM" id="SSF101473">
    <property type="entry name" value="DhaL-like"/>
    <property type="match status" value="1"/>
</dbReference>
<dbReference type="Gene3D" id="3.30.1180.20">
    <property type="entry name" value="Dihydroxyacetone kinase, domain 2"/>
    <property type="match status" value="1"/>
</dbReference>
<dbReference type="InterPro" id="IPR036117">
    <property type="entry name" value="DhaL_dom_sf"/>
</dbReference>
<dbReference type="SUPFAM" id="SSF82549">
    <property type="entry name" value="DAK1/DegV-like"/>
    <property type="match status" value="1"/>
</dbReference>
<evidence type="ECO:0000256" key="9">
    <source>
        <dbReference type="ARBA" id="ARBA00047974"/>
    </source>
</evidence>
<dbReference type="InterPro" id="IPR004007">
    <property type="entry name" value="DhaL_dom"/>
</dbReference>
<dbReference type="STRING" id="1450538.A0A2V5IH00"/>
<keyword evidence="8" id="KW-0067">ATP-binding</keyword>
<evidence type="ECO:0000256" key="10">
    <source>
        <dbReference type="ARBA" id="ARBA00048898"/>
    </source>
</evidence>
<evidence type="ECO:0000256" key="3">
    <source>
        <dbReference type="ARBA" id="ARBA00008757"/>
    </source>
</evidence>
<dbReference type="GO" id="GO:0019588">
    <property type="term" value="P:anaerobic glycerol catabolic process"/>
    <property type="evidence" value="ECO:0007669"/>
    <property type="project" value="UniProtKB-UniPathway"/>
</dbReference>
<dbReference type="InterPro" id="IPR050861">
    <property type="entry name" value="Dihydroxyacetone_Kinase"/>
</dbReference>
<dbReference type="OMA" id="TYSGTYM"/>
<evidence type="ECO:0000313" key="16">
    <source>
        <dbReference type="Proteomes" id="UP000249829"/>
    </source>
</evidence>
<dbReference type="SMART" id="SM01120">
    <property type="entry name" value="Dak2"/>
    <property type="match status" value="1"/>
</dbReference>
<feature type="domain" description="DhaL" evidence="13">
    <location>
        <begin position="342"/>
        <end position="543"/>
    </location>
</feature>
<comment type="catalytic activity">
    <reaction evidence="9">
        <text>D-glyceraldehyde + ATP = D-glyceraldehyde 3-phosphate + ADP + H(+)</text>
        <dbReference type="Rhea" id="RHEA:13941"/>
        <dbReference type="ChEBI" id="CHEBI:15378"/>
        <dbReference type="ChEBI" id="CHEBI:17378"/>
        <dbReference type="ChEBI" id="CHEBI:30616"/>
        <dbReference type="ChEBI" id="CHEBI:59776"/>
        <dbReference type="ChEBI" id="CHEBI:456216"/>
        <dbReference type="EC" id="2.7.1.28"/>
    </reaction>
</comment>
<evidence type="ECO:0000256" key="11">
    <source>
        <dbReference type="PIRSR" id="PIRSR612734-1"/>
    </source>
</evidence>